<accession>A0AAW1L7N4</accession>
<dbReference type="EMBL" id="JASPKY010000154">
    <property type="protein sequence ID" value="KAK9730004.1"/>
    <property type="molecule type" value="Genomic_DNA"/>
</dbReference>
<feature type="signal peptide" evidence="1">
    <location>
        <begin position="1"/>
        <end position="25"/>
    </location>
</feature>
<evidence type="ECO:0000259" key="2">
    <source>
        <dbReference type="Pfam" id="PF26100"/>
    </source>
</evidence>
<proteinExistence type="predicted"/>
<gene>
    <name evidence="3" type="ORF">QE152_g15581</name>
</gene>
<dbReference type="InterPro" id="IPR058554">
    <property type="entry name" value="RAG1_RNase_H"/>
</dbReference>
<comment type="caution">
    <text evidence="3">The sequence shown here is derived from an EMBL/GenBank/DDBJ whole genome shotgun (WGS) entry which is preliminary data.</text>
</comment>
<sequence>MNIELKSTILLLLQQFLLRIEFLNSEREVYYRRRMRNALTFLGLHQKSSQRSVVNGLHDCCPSLHKLTQSEASIVPDNIFTTESIVEVDLQALLNTTVQSVFRSIQDVTEIDNSLSLLCKWGFDGSSGHSMYNKWGFDGSSGHSMYKQKFDDTKSSDAFLFVTAFVPLKLIHSVSKTVIWSNPRPCSTLFCRPIRLEFIKETATIIKNEEEKMKTCISNLDICNITHQGIEYKVTFNMFMTMLDGSAINTVSGTNATSTCFVCGAKPSEMNSVSIVEKPPHPDTYKYGLSSLHCWIRSFECLLHISYRLYHLNHGKHEVQKNRSYFKNVKNKSKVNFDQKWAFYPK</sequence>
<feature type="domain" description="V(D)J recombination-activating protein 1 RNase H" evidence="2">
    <location>
        <begin position="134"/>
        <end position="256"/>
    </location>
</feature>
<organism evidence="3 4">
    <name type="scientific">Popillia japonica</name>
    <name type="common">Japanese beetle</name>
    <dbReference type="NCBI Taxonomy" id="7064"/>
    <lineage>
        <taxon>Eukaryota</taxon>
        <taxon>Metazoa</taxon>
        <taxon>Ecdysozoa</taxon>
        <taxon>Arthropoda</taxon>
        <taxon>Hexapoda</taxon>
        <taxon>Insecta</taxon>
        <taxon>Pterygota</taxon>
        <taxon>Neoptera</taxon>
        <taxon>Endopterygota</taxon>
        <taxon>Coleoptera</taxon>
        <taxon>Polyphaga</taxon>
        <taxon>Scarabaeiformia</taxon>
        <taxon>Scarabaeidae</taxon>
        <taxon>Rutelinae</taxon>
        <taxon>Popillia</taxon>
    </lineage>
</organism>
<dbReference type="Proteomes" id="UP001458880">
    <property type="component" value="Unassembled WGS sequence"/>
</dbReference>
<evidence type="ECO:0000313" key="4">
    <source>
        <dbReference type="Proteomes" id="UP001458880"/>
    </source>
</evidence>
<feature type="chain" id="PRO_5043721549" description="V(D)J recombination-activating protein 1 RNase H domain-containing protein" evidence="1">
    <location>
        <begin position="26"/>
        <end position="346"/>
    </location>
</feature>
<keyword evidence="1" id="KW-0732">Signal</keyword>
<keyword evidence="4" id="KW-1185">Reference proteome</keyword>
<dbReference type="Pfam" id="PF26100">
    <property type="entry name" value="RAG1_RNase_H"/>
    <property type="match status" value="1"/>
</dbReference>
<reference evidence="3 4" key="1">
    <citation type="journal article" date="2024" name="BMC Genomics">
        <title>De novo assembly and annotation of Popillia japonica's genome with initial clues to its potential as an invasive pest.</title>
        <authorList>
            <person name="Cucini C."/>
            <person name="Boschi S."/>
            <person name="Funari R."/>
            <person name="Cardaioli E."/>
            <person name="Iannotti N."/>
            <person name="Marturano G."/>
            <person name="Paoli F."/>
            <person name="Bruttini M."/>
            <person name="Carapelli A."/>
            <person name="Frati F."/>
            <person name="Nardi F."/>
        </authorList>
    </citation>
    <scope>NUCLEOTIDE SEQUENCE [LARGE SCALE GENOMIC DNA]</scope>
    <source>
        <strain evidence="3">DMR45628</strain>
    </source>
</reference>
<dbReference type="AlphaFoldDB" id="A0AAW1L7N4"/>
<evidence type="ECO:0000313" key="3">
    <source>
        <dbReference type="EMBL" id="KAK9730004.1"/>
    </source>
</evidence>
<name>A0AAW1L7N4_POPJA</name>
<protein>
    <recommendedName>
        <fullName evidence="2">V(D)J recombination-activating protein 1 RNase H domain-containing protein</fullName>
    </recommendedName>
</protein>
<evidence type="ECO:0000256" key="1">
    <source>
        <dbReference type="SAM" id="SignalP"/>
    </source>
</evidence>